<name>A0A6A4LW31_9ERIC</name>
<dbReference type="HAMAP" id="MF_00195">
    <property type="entry name" value="GTPase_Der"/>
    <property type="match status" value="1"/>
</dbReference>
<feature type="region of interest" description="Disordered" evidence="3">
    <location>
        <begin position="116"/>
        <end position="136"/>
    </location>
</feature>
<dbReference type="Proteomes" id="UP000428333">
    <property type="component" value="Linkage Group LG04"/>
</dbReference>
<dbReference type="PANTHER" id="PTHR43834">
    <property type="entry name" value="GTPASE DER"/>
    <property type="match status" value="1"/>
</dbReference>
<feature type="domain" description="GTPase Der C-terminal KH-domain-like" evidence="5">
    <location>
        <begin position="685"/>
        <end position="766"/>
    </location>
</feature>
<dbReference type="InterPro" id="IPR015946">
    <property type="entry name" value="KH_dom-like_a/b"/>
</dbReference>
<dbReference type="GO" id="GO:0005525">
    <property type="term" value="F:GTP binding"/>
    <property type="evidence" value="ECO:0007669"/>
    <property type="project" value="UniProtKB-KW"/>
</dbReference>
<dbReference type="InterPro" id="IPR032859">
    <property type="entry name" value="KH_dom-like"/>
</dbReference>
<dbReference type="AlphaFoldDB" id="A0A6A4LW31"/>
<sequence>MSILDSSCSSSLSKTLSLLFPIPRPPPPRFSLHTSSHSHYLSLSATRRPRSLLRSLSRLRTGEIEDSEEEEFEGSDDDEEEIDDDAFAIDVEKLEEEAKLVVREYSDSLSRELRIEDETTDRKQTRGRQRRQKSATRNVGCGRHLIPVTSLALQVDDPCIVLLWGLPLFVVLYVKMIESPPQGGACKVPCFVVLTHWTFVKSYTQIPDNLLQKVTIIGRPNVGKSALFNRLVGGNKAIVVDEPGVTRDRLYGRSVWGVYEFMVVDTGGVLSIAKSQTDVMEELAITTTIGMEGIPLMTREAAIARMPSMIEKQAIVAVEEASVILFLVDGQAGLTAADVEIADWLRKHYSHKCVILALCAQCGGDEIDIMVWYCGPWFQPMPISALTGTGTGELLDLVCSGLTEIEIPCPPLSSRDQRHQKPLPVYAGSFTTAPAAFRNLPIAAADHQTLLEPAHSMSLTIVSPVSGTTRDAIDTEFTGPDGQRSVLGNEVALSRMIPDLLTEARAVGCDPVDNLLIVLVVEQNKELLLVSLNPCNGILSVLSFLIEEASQKFRLIDTAGIRKRASVASSGSTTEALSVNRAFRAVRRSDVVALVIEAMACITEQDWRIAERIEREGKGCLIVVNKWDTIPNKNQETATRYEQDVREKLRNLVWAPIVYATAIAGHSVENIIVAASIVEKERSRRLSTAILNQVVQEAAAFKSPPRTRGGKRGRVYYCTQAAIRPPTFVFFVNDAKLFSETYRRYMEKQLRSDAGFAGTPIRLLWRSRKKMTKDEKKLQVVFRAIYRLGVNRNTSDDLYRKGLQCTTTFSLEGFGRVEDQRDGGACGDALRLTEPWDRGGRIEMELGYLIFSS</sequence>
<evidence type="ECO:0008006" key="8">
    <source>
        <dbReference type="Google" id="ProtNLM"/>
    </source>
</evidence>
<keyword evidence="1" id="KW-0547">Nucleotide-binding</keyword>
<feature type="domain" description="G" evidence="4">
    <location>
        <begin position="213"/>
        <end position="356"/>
    </location>
</feature>
<organism evidence="6 7">
    <name type="scientific">Rhododendron williamsianum</name>
    <dbReference type="NCBI Taxonomy" id="262921"/>
    <lineage>
        <taxon>Eukaryota</taxon>
        <taxon>Viridiplantae</taxon>
        <taxon>Streptophyta</taxon>
        <taxon>Embryophyta</taxon>
        <taxon>Tracheophyta</taxon>
        <taxon>Spermatophyta</taxon>
        <taxon>Magnoliopsida</taxon>
        <taxon>eudicotyledons</taxon>
        <taxon>Gunneridae</taxon>
        <taxon>Pentapetalae</taxon>
        <taxon>asterids</taxon>
        <taxon>Ericales</taxon>
        <taxon>Ericaceae</taxon>
        <taxon>Ericoideae</taxon>
        <taxon>Rhodoreae</taxon>
        <taxon>Rhododendron</taxon>
    </lineage>
</organism>
<evidence type="ECO:0000259" key="4">
    <source>
        <dbReference type="Pfam" id="PF01926"/>
    </source>
</evidence>
<dbReference type="FunFam" id="3.30.300.20:FF:000004">
    <property type="entry name" value="GTPase Der"/>
    <property type="match status" value="1"/>
</dbReference>
<evidence type="ECO:0000313" key="7">
    <source>
        <dbReference type="Proteomes" id="UP000428333"/>
    </source>
</evidence>
<dbReference type="GO" id="GO:0009507">
    <property type="term" value="C:chloroplast"/>
    <property type="evidence" value="ECO:0007669"/>
    <property type="project" value="TreeGrafter"/>
</dbReference>
<dbReference type="PRINTS" id="PR00326">
    <property type="entry name" value="GTP1OBG"/>
</dbReference>
<feature type="compositionally biased region" description="Basic residues" evidence="3">
    <location>
        <begin position="125"/>
        <end position="134"/>
    </location>
</feature>
<keyword evidence="2" id="KW-0342">GTP-binding</keyword>
<keyword evidence="7" id="KW-1185">Reference proteome</keyword>
<dbReference type="Pfam" id="PF14714">
    <property type="entry name" value="KH_dom-like"/>
    <property type="match status" value="1"/>
</dbReference>
<dbReference type="FunFam" id="3.40.50.300:FF:001185">
    <property type="entry name" value="GTPase Der"/>
    <property type="match status" value="1"/>
</dbReference>
<gene>
    <name evidence="6" type="ORF">C3L33_05849</name>
</gene>
<dbReference type="Gene3D" id="3.40.50.300">
    <property type="entry name" value="P-loop containing nucleotide triphosphate hydrolases"/>
    <property type="match status" value="2"/>
</dbReference>
<dbReference type="SUPFAM" id="SSF52540">
    <property type="entry name" value="P-loop containing nucleoside triphosphate hydrolases"/>
    <property type="match status" value="2"/>
</dbReference>
<evidence type="ECO:0000256" key="1">
    <source>
        <dbReference type="ARBA" id="ARBA00022741"/>
    </source>
</evidence>
<dbReference type="Pfam" id="PF01926">
    <property type="entry name" value="MMR_HSR1"/>
    <property type="match status" value="2"/>
</dbReference>
<protein>
    <recommendedName>
        <fullName evidence="8">GTPase Der</fullName>
    </recommendedName>
</protein>
<proteinExistence type="inferred from homology"/>
<comment type="caution">
    <text evidence="6">The sequence shown here is derived from an EMBL/GenBank/DDBJ whole genome shotgun (WGS) entry which is preliminary data.</text>
</comment>
<dbReference type="CDD" id="cd01894">
    <property type="entry name" value="EngA1"/>
    <property type="match status" value="1"/>
</dbReference>
<dbReference type="InterPro" id="IPR027417">
    <property type="entry name" value="P-loop_NTPase"/>
</dbReference>
<dbReference type="Gene3D" id="3.30.300.20">
    <property type="match status" value="1"/>
</dbReference>
<dbReference type="PANTHER" id="PTHR43834:SF2">
    <property type="entry name" value="GTPASE DER"/>
    <property type="match status" value="1"/>
</dbReference>
<dbReference type="OrthoDB" id="8954335at2759"/>
<accession>A0A6A4LW31</accession>
<dbReference type="InterPro" id="IPR016484">
    <property type="entry name" value="GTPase_Der"/>
</dbReference>
<reference evidence="6 7" key="1">
    <citation type="journal article" date="2019" name="Genome Biol. Evol.">
        <title>The Rhododendron genome and chromosomal organization provide insight into shared whole-genome duplications across the heath family (Ericaceae).</title>
        <authorList>
            <person name="Soza V.L."/>
            <person name="Lindsley D."/>
            <person name="Waalkes A."/>
            <person name="Ramage E."/>
            <person name="Patwardhan R.P."/>
            <person name="Burton J.N."/>
            <person name="Adey A."/>
            <person name="Kumar A."/>
            <person name="Qiu R."/>
            <person name="Shendure J."/>
            <person name="Hall B."/>
        </authorList>
    </citation>
    <scope>NUCLEOTIDE SEQUENCE [LARGE SCALE GENOMIC DNA]</scope>
    <source>
        <strain evidence="6">RSF 1966-606</strain>
    </source>
</reference>
<feature type="domain" description="G" evidence="4">
    <location>
        <begin position="460"/>
        <end position="626"/>
    </location>
</feature>
<evidence type="ECO:0000313" key="6">
    <source>
        <dbReference type="EMBL" id="KAE9462240.1"/>
    </source>
</evidence>
<dbReference type="InterPro" id="IPR006073">
    <property type="entry name" value="GTP-bd"/>
</dbReference>
<feature type="non-terminal residue" evidence="6">
    <location>
        <position position="1"/>
    </location>
</feature>
<evidence type="ECO:0000259" key="5">
    <source>
        <dbReference type="Pfam" id="PF14714"/>
    </source>
</evidence>
<evidence type="ECO:0000256" key="3">
    <source>
        <dbReference type="SAM" id="MobiDB-lite"/>
    </source>
</evidence>
<evidence type="ECO:0000256" key="2">
    <source>
        <dbReference type="ARBA" id="ARBA00023134"/>
    </source>
</evidence>
<dbReference type="EMBL" id="QEFC01000910">
    <property type="protein sequence ID" value="KAE9462240.1"/>
    <property type="molecule type" value="Genomic_DNA"/>
</dbReference>